<dbReference type="SUPFAM" id="SSF47923">
    <property type="entry name" value="Ypt/Rab-GAP domain of gyp1p"/>
    <property type="match status" value="1"/>
</dbReference>
<dbReference type="OrthoDB" id="618331at2759"/>
<dbReference type="EMBL" id="NMUH01001025">
    <property type="protein sequence ID" value="MQL88050.1"/>
    <property type="molecule type" value="Genomic_DNA"/>
</dbReference>
<protein>
    <submittedName>
        <fullName evidence="2">Uncharacterized protein</fullName>
    </submittedName>
</protein>
<dbReference type="InterPro" id="IPR044716">
    <property type="entry name" value="LEUNIG-like"/>
</dbReference>
<dbReference type="InterPro" id="IPR035969">
    <property type="entry name" value="Rab-GAP_TBC_sf"/>
</dbReference>
<evidence type="ECO:0000256" key="1">
    <source>
        <dbReference type="PROSITE-ProRule" id="PRU00221"/>
    </source>
</evidence>
<name>A0A843V2K3_COLES</name>
<proteinExistence type="predicted"/>
<dbReference type="SUPFAM" id="SSF50978">
    <property type="entry name" value="WD40 repeat-like"/>
    <property type="match status" value="1"/>
</dbReference>
<organism evidence="2 3">
    <name type="scientific">Colocasia esculenta</name>
    <name type="common">Wild taro</name>
    <name type="synonym">Arum esculentum</name>
    <dbReference type="NCBI Taxonomy" id="4460"/>
    <lineage>
        <taxon>Eukaryota</taxon>
        <taxon>Viridiplantae</taxon>
        <taxon>Streptophyta</taxon>
        <taxon>Embryophyta</taxon>
        <taxon>Tracheophyta</taxon>
        <taxon>Spermatophyta</taxon>
        <taxon>Magnoliopsida</taxon>
        <taxon>Liliopsida</taxon>
        <taxon>Araceae</taxon>
        <taxon>Aroideae</taxon>
        <taxon>Colocasieae</taxon>
        <taxon>Colocasia</taxon>
    </lineage>
</organism>
<feature type="repeat" description="WD" evidence="1">
    <location>
        <begin position="242"/>
        <end position="274"/>
    </location>
</feature>
<dbReference type="PANTHER" id="PTHR44376">
    <property type="entry name" value="TRANSCRIPTIONAL REGULATOR OF FILAMENTOUS GROWTH FLO8"/>
    <property type="match status" value="1"/>
</dbReference>
<reference evidence="2" key="1">
    <citation type="submission" date="2017-07" db="EMBL/GenBank/DDBJ databases">
        <title>Taro Niue Genome Assembly and Annotation.</title>
        <authorList>
            <person name="Atibalentja N."/>
            <person name="Keating K."/>
            <person name="Fields C.J."/>
        </authorList>
    </citation>
    <scope>NUCLEOTIDE SEQUENCE</scope>
    <source>
        <strain evidence="2">Niue_2</strain>
        <tissue evidence="2">Leaf</tissue>
    </source>
</reference>
<dbReference type="PANTHER" id="PTHR44376:SF9">
    <property type="entry name" value="TRANSCRIPTIONAL COREPRESSOR LEUNIG_HOMOLOG"/>
    <property type="match status" value="1"/>
</dbReference>
<dbReference type="PROSITE" id="PS50082">
    <property type="entry name" value="WD_REPEATS_2"/>
    <property type="match status" value="2"/>
</dbReference>
<dbReference type="InterPro" id="IPR015943">
    <property type="entry name" value="WD40/YVTN_repeat-like_dom_sf"/>
</dbReference>
<keyword evidence="3" id="KW-1185">Reference proteome</keyword>
<gene>
    <name evidence="2" type="ORF">Taro_020606</name>
</gene>
<dbReference type="PROSITE" id="PS50294">
    <property type="entry name" value="WD_REPEATS_REGION"/>
    <property type="match status" value="1"/>
</dbReference>
<dbReference type="SMART" id="SM00320">
    <property type="entry name" value="WD40"/>
    <property type="match status" value="2"/>
</dbReference>
<sequence length="321" mass="35935">GKFIDGCAALPDMDTVTENLVTELCDANGVIQNRELSFKDSCSLPTSGLMQLDTEPDMFGNDHGDEEGGSFLNCDWGNIADFDDLDRIFRNNSSIFGHEIIGNVDELLSPSTDSINAMAVRFCLAVWLRVAFSQIDLMWKARLGGCVPTADLLSFHWKHPKNQGVDPSIRGEVWEFLLGCYALGSTSEYRKQLRIARSCIRKSNSKVVCCHFSSDGKLLASGGHEKKAIIWNTDTLQTQSSPEEHSLLITDIRFRPNSTQLATSSFDRTVRLWNATQNCHANGATPLGAYVKSGHMFSILPHHSRYNHYKFLKKEINWVMH</sequence>
<feature type="repeat" description="WD" evidence="1">
    <location>
        <begin position="200"/>
        <end position="241"/>
    </location>
</feature>
<dbReference type="InterPro" id="IPR036322">
    <property type="entry name" value="WD40_repeat_dom_sf"/>
</dbReference>
<keyword evidence="1" id="KW-0853">WD repeat</keyword>
<dbReference type="InterPro" id="IPR001680">
    <property type="entry name" value="WD40_rpt"/>
</dbReference>
<dbReference type="GO" id="GO:0003714">
    <property type="term" value="F:transcription corepressor activity"/>
    <property type="evidence" value="ECO:0007669"/>
    <property type="project" value="InterPro"/>
</dbReference>
<dbReference type="Gene3D" id="2.130.10.10">
    <property type="entry name" value="YVTN repeat-like/Quinoprotein amine dehydrogenase"/>
    <property type="match status" value="1"/>
</dbReference>
<accession>A0A843V2K3</accession>
<dbReference type="Pfam" id="PF00400">
    <property type="entry name" value="WD40"/>
    <property type="match status" value="2"/>
</dbReference>
<dbReference type="Proteomes" id="UP000652761">
    <property type="component" value="Unassembled WGS sequence"/>
</dbReference>
<evidence type="ECO:0000313" key="2">
    <source>
        <dbReference type="EMBL" id="MQL88050.1"/>
    </source>
</evidence>
<feature type="non-terminal residue" evidence="2">
    <location>
        <position position="321"/>
    </location>
</feature>
<comment type="caution">
    <text evidence="2">The sequence shown here is derived from an EMBL/GenBank/DDBJ whole genome shotgun (WGS) entry which is preliminary data.</text>
</comment>
<dbReference type="AlphaFoldDB" id="A0A843V2K3"/>
<evidence type="ECO:0000313" key="3">
    <source>
        <dbReference type="Proteomes" id="UP000652761"/>
    </source>
</evidence>